<keyword evidence="4" id="KW-1185">Reference proteome</keyword>
<organism evidence="3 4">
    <name type="scientific">Paramecium pentaurelia</name>
    <dbReference type="NCBI Taxonomy" id="43138"/>
    <lineage>
        <taxon>Eukaryota</taxon>
        <taxon>Sar</taxon>
        <taxon>Alveolata</taxon>
        <taxon>Ciliophora</taxon>
        <taxon>Intramacronucleata</taxon>
        <taxon>Oligohymenophorea</taxon>
        <taxon>Peniculida</taxon>
        <taxon>Parameciidae</taxon>
        <taxon>Paramecium</taxon>
    </lineage>
</organism>
<comment type="caution">
    <text evidence="3">The sequence shown here is derived from an EMBL/GenBank/DDBJ whole genome shotgun (WGS) entry which is preliminary data.</text>
</comment>
<dbReference type="GO" id="GO:0046872">
    <property type="term" value="F:metal ion binding"/>
    <property type="evidence" value="ECO:0007669"/>
    <property type="project" value="UniProtKB-KW"/>
</dbReference>
<dbReference type="InterPro" id="IPR015700">
    <property type="entry name" value="RPC1"/>
</dbReference>
<evidence type="ECO:0008006" key="5">
    <source>
        <dbReference type="Google" id="ProtNLM"/>
    </source>
</evidence>
<evidence type="ECO:0000256" key="2">
    <source>
        <dbReference type="ARBA" id="ARBA00022833"/>
    </source>
</evidence>
<dbReference type="EMBL" id="CAJJDO010000160">
    <property type="protein sequence ID" value="CAD8210741.1"/>
    <property type="molecule type" value="Genomic_DNA"/>
</dbReference>
<keyword evidence="2" id="KW-0862">Zinc</keyword>
<evidence type="ECO:0000313" key="4">
    <source>
        <dbReference type="Proteomes" id="UP000689195"/>
    </source>
</evidence>
<dbReference type="Proteomes" id="UP000689195">
    <property type="component" value="Unassembled WGS sequence"/>
</dbReference>
<dbReference type="PANTHER" id="PTHR48446">
    <property type="entry name" value="DNA-DIRECTED RNA POLYMERASE SUBUNIT BETA' N-TERMINAL SECTION"/>
    <property type="match status" value="1"/>
</dbReference>
<keyword evidence="1" id="KW-0479">Metal-binding</keyword>
<accession>A0A8S1YAT9</accession>
<reference evidence="3" key="1">
    <citation type="submission" date="2021-01" db="EMBL/GenBank/DDBJ databases">
        <authorList>
            <consortium name="Genoscope - CEA"/>
            <person name="William W."/>
        </authorList>
    </citation>
    <scope>NUCLEOTIDE SEQUENCE</scope>
</reference>
<proteinExistence type="predicted"/>
<dbReference type="PANTHER" id="PTHR48446:SF1">
    <property type="entry name" value="DNA-DIRECTED RNA POLYMERASE SUBUNIT BETA' N-TERMINAL SECTION"/>
    <property type="match status" value="1"/>
</dbReference>
<gene>
    <name evidence="3" type="ORF">PPENT_87.1.T1600099</name>
</gene>
<name>A0A8S1YAT9_9CILI</name>
<evidence type="ECO:0000313" key="3">
    <source>
        <dbReference type="EMBL" id="CAD8210741.1"/>
    </source>
</evidence>
<dbReference type="AlphaFoldDB" id="A0A8S1YAT9"/>
<sequence>MYIKLNDKTITIFNIVTTRCYQFYRSQNIQGQELQYNNWGKNIENSPLDLGMGQSLRDTECSNCTLLNGCPRHFGYIPLQLPIYHLSFLLMLQSRQIYQYKQCQIVFKNTILQHIIKDFQEGSKEMLIKSIISQLPFVNRLGMQRNQPKVVQKIRILMHFMLGIQKQHYILFCINQFLNDQFDLLTLITPAPQAKCYVKQQKQIQDELTMNLKTILYHNDLQQKYAQEGKGWHTLRLPQFSSQDVKVDRRAIYQRLKGKRGRLRVSLSGKRAEFTACSIISPDLNLG</sequence>
<evidence type="ECO:0000256" key="1">
    <source>
        <dbReference type="ARBA" id="ARBA00022723"/>
    </source>
</evidence>
<dbReference type="OrthoDB" id="35661at2759"/>
<protein>
    <recommendedName>
        <fullName evidence="5">DNA-directed RNA polymerase</fullName>
    </recommendedName>
</protein>